<evidence type="ECO:0000313" key="12">
    <source>
        <dbReference type="Proteomes" id="UP000322139"/>
    </source>
</evidence>
<dbReference type="Gene3D" id="3.20.20.70">
    <property type="entry name" value="Aldolase class I"/>
    <property type="match status" value="1"/>
</dbReference>
<dbReference type="EMBL" id="VTER01000002">
    <property type="protein sequence ID" value="TYS50991.1"/>
    <property type="molecule type" value="Genomic_DNA"/>
</dbReference>
<evidence type="ECO:0000256" key="5">
    <source>
        <dbReference type="ARBA" id="ARBA00022977"/>
    </source>
</evidence>
<feature type="domain" description="Thiamine phosphate synthase/TenI" evidence="10">
    <location>
        <begin position="32"/>
        <end position="193"/>
    </location>
</feature>
<dbReference type="GO" id="GO:0004789">
    <property type="term" value="F:thiamine-phosphate diphosphorylase activity"/>
    <property type="evidence" value="ECO:0007669"/>
    <property type="project" value="UniProtKB-UniRule"/>
</dbReference>
<dbReference type="NCBIfam" id="NF005819">
    <property type="entry name" value="PRK07695.1"/>
    <property type="match status" value="1"/>
</dbReference>
<dbReference type="Pfam" id="PF02581">
    <property type="entry name" value="TMP-TENI"/>
    <property type="match status" value="1"/>
</dbReference>
<dbReference type="InterPro" id="IPR013785">
    <property type="entry name" value="Aldolase_TIM"/>
</dbReference>
<accession>A0A5D4RKV4</accession>
<keyword evidence="5 9" id="KW-0784">Thiamine biosynthesis</keyword>
<evidence type="ECO:0000256" key="4">
    <source>
        <dbReference type="ARBA" id="ARBA00022842"/>
    </source>
</evidence>
<dbReference type="PANTHER" id="PTHR20857">
    <property type="entry name" value="THIAMINE-PHOSPHATE PYROPHOSPHORYLASE"/>
    <property type="match status" value="1"/>
</dbReference>
<comment type="pathway">
    <text evidence="1 9">Cofactor biosynthesis; thiamine diphosphate biosynthesis; thiamine phosphate from 4-amino-2-methyl-5-diphosphomethylpyrimidine and 4-methyl-5-(2-phosphoethyl)-thiazole: step 1/1.</text>
</comment>
<keyword evidence="2 9" id="KW-0808">Transferase</keyword>
<dbReference type="Proteomes" id="UP000322139">
    <property type="component" value="Unassembled WGS sequence"/>
</dbReference>
<dbReference type="SUPFAM" id="SSF51391">
    <property type="entry name" value="Thiamin phosphate synthase"/>
    <property type="match status" value="1"/>
</dbReference>
<protein>
    <recommendedName>
        <fullName evidence="9">Thiamine-phosphate synthase</fullName>
        <shortName evidence="9">TP synthase</shortName>
        <shortName evidence="9">TPS</shortName>
        <ecNumber evidence="9">2.5.1.3</ecNumber>
    </recommendedName>
    <alternativeName>
        <fullName evidence="9">Thiamine-phosphate pyrophosphorylase</fullName>
        <shortName evidence="9">TMP pyrophosphorylase</shortName>
        <shortName evidence="9">TMP-PPase</shortName>
    </alternativeName>
</protein>
<dbReference type="AlphaFoldDB" id="A0A5D4RKV4"/>
<comment type="similarity">
    <text evidence="9">Belongs to the thiamine-phosphate synthase family.</text>
</comment>
<keyword evidence="4" id="KW-0460">Magnesium</keyword>
<comment type="function">
    <text evidence="9">Condenses 4-methyl-5-(beta-hydroxyethyl)thiazole monophosphate (THZ-P) and 2-methyl-4-amino-5-hydroxymethyl pyrimidine pyrophosphate (HMP-PP) to form thiamine monophosphate (TMP).</text>
</comment>
<evidence type="ECO:0000256" key="3">
    <source>
        <dbReference type="ARBA" id="ARBA00022723"/>
    </source>
</evidence>
<evidence type="ECO:0000256" key="2">
    <source>
        <dbReference type="ARBA" id="ARBA00022679"/>
    </source>
</evidence>
<dbReference type="RefSeq" id="WP_148973386.1">
    <property type="nucleotide sequence ID" value="NZ_VTER01000002.1"/>
</dbReference>
<organism evidence="11 12">
    <name type="scientific">Bacillus infantis</name>
    <dbReference type="NCBI Taxonomy" id="324767"/>
    <lineage>
        <taxon>Bacteria</taxon>
        <taxon>Bacillati</taxon>
        <taxon>Bacillota</taxon>
        <taxon>Bacilli</taxon>
        <taxon>Bacillales</taxon>
        <taxon>Bacillaceae</taxon>
        <taxon>Bacillus</taxon>
    </lineage>
</organism>
<evidence type="ECO:0000256" key="7">
    <source>
        <dbReference type="ARBA" id="ARBA00047851"/>
    </source>
</evidence>
<comment type="catalytic activity">
    <reaction evidence="7 9">
        <text>2-(2-carboxy-4-methylthiazol-5-yl)ethyl phosphate + 4-amino-2-methyl-5-(diphosphooxymethyl)pyrimidine + 2 H(+) = thiamine phosphate + CO2 + diphosphate</text>
        <dbReference type="Rhea" id="RHEA:47848"/>
        <dbReference type="ChEBI" id="CHEBI:15378"/>
        <dbReference type="ChEBI" id="CHEBI:16526"/>
        <dbReference type="ChEBI" id="CHEBI:33019"/>
        <dbReference type="ChEBI" id="CHEBI:37575"/>
        <dbReference type="ChEBI" id="CHEBI:57841"/>
        <dbReference type="ChEBI" id="CHEBI:62890"/>
        <dbReference type="EC" id="2.5.1.3"/>
    </reaction>
</comment>
<sequence length="221" mass="23882">MVFLRRLQGWPSRDKLQLHAISAGQPAEEFIRIASSISRNVDYIHIREHHRTAADIYEMGRILLEKGVPGEQIIINNRVDAAAALGVKGVQLGYHSLPVREVRRTFPGLLIGKSVHSIEEAVQAEEDGADYVIYGHCFPTSSKPGMEPRGLSSLEEMTGRLSIPVIALGGISPDNMEQVIRAGASGAAVLSGIFKAVSPEEAAGAYRVALNRGGGIYEESL</sequence>
<dbReference type="GO" id="GO:0009229">
    <property type="term" value="P:thiamine diphosphate biosynthetic process"/>
    <property type="evidence" value="ECO:0007669"/>
    <property type="project" value="UniProtKB-UniRule"/>
</dbReference>
<evidence type="ECO:0000256" key="1">
    <source>
        <dbReference type="ARBA" id="ARBA00005165"/>
    </source>
</evidence>
<dbReference type="CDD" id="cd00564">
    <property type="entry name" value="TMP_TenI"/>
    <property type="match status" value="1"/>
</dbReference>
<dbReference type="HAMAP" id="MF_00097">
    <property type="entry name" value="TMP_synthase"/>
    <property type="match status" value="1"/>
</dbReference>
<feature type="binding site" evidence="9">
    <location>
        <position position="170"/>
    </location>
    <ligand>
        <name>2-[(2R,5Z)-2-carboxy-4-methylthiazol-5(2H)-ylidene]ethyl phosphate</name>
        <dbReference type="ChEBI" id="CHEBI:62899"/>
    </ligand>
</feature>
<feature type="binding site" evidence="9">
    <location>
        <begin position="190"/>
        <end position="191"/>
    </location>
    <ligand>
        <name>2-[(2R,5Z)-2-carboxy-4-methylthiazol-5(2H)-ylidene]ethyl phosphate</name>
        <dbReference type="ChEBI" id="CHEBI:62899"/>
    </ligand>
</feature>
<dbReference type="InterPro" id="IPR022998">
    <property type="entry name" value="ThiamineP_synth_TenI"/>
</dbReference>
<comment type="caution">
    <text evidence="9">Lacks conserved residue(s) required for the propagation of feature annotation.</text>
</comment>
<evidence type="ECO:0000256" key="9">
    <source>
        <dbReference type="HAMAP-Rule" id="MF_00097"/>
    </source>
</evidence>
<evidence type="ECO:0000256" key="8">
    <source>
        <dbReference type="ARBA" id="ARBA00047883"/>
    </source>
</evidence>
<comment type="catalytic activity">
    <reaction evidence="6 9">
        <text>4-methyl-5-(2-phosphooxyethyl)-thiazole + 4-amino-2-methyl-5-(diphosphooxymethyl)pyrimidine + H(+) = thiamine phosphate + diphosphate</text>
        <dbReference type="Rhea" id="RHEA:22328"/>
        <dbReference type="ChEBI" id="CHEBI:15378"/>
        <dbReference type="ChEBI" id="CHEBI:33019"/>
        <dbReference type="ChEBI" id="CHEBI:37575"/>
        <dbReference type="ChEBI" id="CHEBI:57841"/>
        <dbReference type="ChEBI" id="CHEBI:58296"/>
        <dbReference type="EC" id="2.5.1.3"/>
    </reaction>
</comment>
<comment type="caution">
    <text evidence="11">The sequence shown here is derived from an EMBL/GenBank/DDBJ whole genome shotgun (WGS) entry which is preliminary data.</text>
</comment>
<dbReference type="GO" id="GO:0000287">
    <property type="term" value="F:magnesium ion binding"/>
    <property type="evidence" value="ECO:0007669"/>
    <property type="project" value="UniProtKB-UniRule"/>
</dbReference>
<feature type="binding site" evidence="9">
    <location>
        <position position="114"/>
    </location>
    <ligand>
        <name>4-amino-2-methyl-5-(diphosphooxymethyl)pyrimidine</name>
        <dbReference type="ChEBI" id="CHEBI:57841"/>
    </ligand>
</feature>
<evidence type="ECO:0000259" key="10">
    <source>
        <dbReference type="Pfam" id="PF02581"/>
    </source>
</evidence>
<reference evidence="11 12" key="1">
    <citation type="submission" date="2019-08" db="EMBL/GenBank/DDBJ databases">
        <title>Bacillus genomes from the desert of Cuatro Cienegas, Coahuila.</title>
        <authorList>
            <person name="Olmedo-Alvarez G."/>
        </authorList>
    </citation>
    <scope>NUCLEOTIDE SEQUENCE [LARGE SCALE GENOMIC DNA]</scope>
    <source>
        <strain evidence="11 12">CH446_14T</strain>
    </source>
</reference>
<evidence type="ECO:0000313" key="11">
    <source>
        <dbReference type="EMBL" id="TYS50991.1"/>
    </source>
</evidence>
<dbReference type="PANTHER" id="PTHR20857:SF22">
    <property type="entry name" value="THIAZOLE TAUTOMERASE"/>
    <property type="match status" value="1"/>
</dbReference>
<dbReference type="InterPro" id="IPR036206">
    <property type="entry name" value="ThiamineP_synth_sf"/>
</dbReference>
<feature type="binding site" evidence="9">
    <location>
        <begin position="140"/>
        <end position="142"/>
    </location>
    <ligand>
        <name>2-[(2R,5Z)-2-carboxy-4-methylthiazol-5(2H)-ylidene]ethyl phosphate</name>
        <dbReference type="ChEBI" id="CHEBI:62899"/>
    </ligand>
</feature>
<dbReference type="GO" id="GO:0009228">
    <property type="term" value="P:thiamine biosynthetic process"/>
    <property type="evidence" value="ECO:0007669"/>
    <property type="project" value="UniProtKB-KW"/>
</dbReference>
<feature type="binding site" evidence="9">
    <location>
        <position position="76"/>
    </location>
    <ligand>
        <name>4-amino-2-methyl-5-(diphosphooxymethyl)pyrimidine</name>
        <dbReference type="ChEBI" id="CHEBI:57841"/>
    </ligand>
</feature>
<name>A0A5D4RKV4_9BACI</name>
<gene>
    <name evidence="11" type="primary">tenI</name>
    <name evidence="9" type="synonym">thiE</name>
    <name evidence="11" type="ORF">FZD51_02805</name>
</gene>
<dbReference type="GO" id="GO:0005737">
    <property type="term" value="C:cytoplasm"/>
    <property type="evidence" value="ECO:0007669"/>
    <property type="project" value="TreeGrafter"/>
</dbReference>
<dbReference type="UniPathway" id="UPA00060">
    <property type="reaction ID" value="UER00141"/>
</dbReference>
<comment type="catalytic activity">
    <reaction evidence="8 9">
        <text>2-[(2R,5Z)-2-carboxy-4-methylthiazol-5(2H)-ylidene]ethyl phosphate + 4-amino-2-methyl-5-(diphosphooxymethyl)pyrimidine + 2 H(+) = thiamine phosphate + CO2 + diphosphate</text>
        <dbReference type="Rhea" id="RHEA:47844"/>
        <dbReference type="ChEBI" id="CHEBI:15378"/>
        <dbReference type="ChEBI" id="CHEBI:16526"/>
        <dbReference type="ChEBI" id="CHEBI:33019"/>
        <dbReference type="ChEBI" id="CHEBI:37575"/>
        <dbReference type="ChEBI" id="CHEBI:57841"/>
        <dbReference type="ChEBI" id="CHEBI:62899"/>
        <dbReference type="EC" id="2.5.1.3"/>
    </reaction>
</comment>
<keyword evidence="3" id="KW-0479">Metal-binding</keyword>
<evidence type="ECO:0000256" key="6">
    <source>
        <dbReference type="ARBA" id="ARBA00047334"/>
    </source>
</evidence>
<feature type="binding site" evidence="9">
    <location>
        <position position="143"/>
    </location>
    <ligand>
        <name>4-amino-2-methyl-5-(diphosphooxymethyl)pyrimidine</name>
        <dbReference type="ChEBI" id="CHEBI:57841"/>
    </ligand>
</feature>
<dbReference type="InterPro" id="IPR034291">
    <property type="entry name" value="TMP_synthase"/>
</dbReference>
<proteinExistence type="inferred from homology"/>
<dbReference type="EC" id="2.5.1.3" evidence="9"/>